<proteinExistence type="predicted"/>
<keyword evidence="5" id="KW-1185">Reference proteome</keyword>
<dbReference type="SUPFAM" id="SSF47370">
    <property type="entry name" value="Bromodomain"/>
    <property type="match status" value="1"/>
</dbReference>
<feature type="region of interest" description="Disordered" evidence="3">
    <location>
        <begin position="1"/>
        <end position="57"/>
    </location>
</feature>
<dbReference type="Pfam" id="PF23450">
    <property type="entry name" value="KIAA2026_hel"/>
    <property type="match status" value="1"/>
</dbReference>
<reference evidence="5" key="2">
    <citation type="journal article" date="2020" name="Biotechnol. Bioeng.">
        <title>Chromosome-scale scaffolds for the Chinese hamster reference genome assembly to facilitate the study of the CHO epigenome.</title>
        <authorList>
            <person name="Hilliard W."/>
            <person name="MacDonald M."/>
            <person name="Lee K.H."/>
        </authorList>
    </citation>
    <scope>NUCLEOTIDE SEQUENCE [LARGE SCALE GENOMIC DNA]</scope>
    <source>
        <strain evidence="5">17A/GY</strain>
    </source>
</reference>
<gene>
    <name evidence="6" type="primary">Kiaa2026</name>
</gene>
<dbReference type="Proteomes" id="UP001108280">
    <property type="component" value="Chromosome 3"/>
</dbReference>
<dbReference type="OrthoDB" id="21449at2759"/>
<name>A0A9J7FPI3_CRIGR</name>
<evidence type="ECO:0000313" key="6">
    <source>
        <dbReference type="RefSeq" id="XP_027262222.1"/>
    </source>
</evidence>
<protein>
    <submittedName>
        <fullName evidence="6">Uncharacterized protein KIAA2026 homolog isoform X2</fullName>
    </submittedName>
</protein>
<feature type="region of interest" description="Disordered" evidence="3">
    <location>
        <begin position="902"/>
        <end position="929"/>
    </location>
</feature>
<feature type="region of interest" description="Disordered" evidence="3">
    <location>
        <begin position="975"/>
        <end position="1002"/>
    </location>
</feature>
<feature type="region of interest" description="Disordered" evidence="3">
    <location>
        <begin position="1064"/>
        <end position="1089"/>
    </location>
</feature>
<dbReference type="KEGG" id="cge:100763428"/>
<evidence type="ECO:0000256" key="3">
    <source>
        <dbReference type="SAM" id="MobiDB-lite"/>
    </source>
</evidence>
<dbReference type="PANTHER" id="PTHR31095">
    <property type="entry name" value="RIKEN CDNA 9930021J03 GENE"/>
    <property type="match status" value="1"/>
</dbReference>
<feature type="compositionally biased region" description="Basic and acidic residues" evidence="3">
    <location>
        <begin position="10"/>
        <end position="20"/>
    </location>
</feature>
<feature type="region of interest" description="Disordered" evidence="3">
    <location>
        <begin position="788"/>
        <end position="813"/>
    </location>
</feature>
<feature type="region of interest" description="Disordered" evidence="3">
    <location>
        <begin position="728"/>
        <end position="750"/>
    </location>
</feature>
<dbReference type="SMART" id="SM00297">
    <property type="entry name" value="BROMO"/>
    <property type="match status" value="1"/>
</dbReference>
<dbReference type="InterPro" id="IPR040214">
    <property type="entry name" value="BRD10"/>
</dbReference>
<feature type="compositionally biased region" description="Polar residues" evidence="3">
    <location>
        <begin position="1810"/>
        <end position="1845"/>
    </location>
</feature>
<accession>A0A9J7FPI3</accession>
<feature type="compositionally biased region" description="Polar residues" evidence="3">
    <location>
        <begin position="796"/>
        <end position="813"/>
    </location>
</feature>
<dbReference type="PANTHER" id="PTHR31095:SF3">
    <property type="entry name" value="RIKEN CDNA 9930021J03 GENE"/>
    <property type="match status" value="1"/>
</dbReference>
<feature type="compositionally biased region" description="Polar residues" evidence="3">
    <location>
        <begin position="1064"/>
        <end position="1073"/>
    </location>
</feature>
<organism evidence="5 6">
    <name type="scientific">Cricetulus griseus</name>
    <name type="common">Chinese hamster</name>
    <name type="synonym">Cricetulus barabensis griseus</name>
    <dbReference type="NCBI Taxonomy" id="10029"/>
    <lineage>
        <taxon>Eukaryota</taxon>
        <taxon>Metazoa</taxon>
        <taxon>Chordata</taxon>
        <taxon>Craniata</taxon>
        <taxon>Vertebrata</taxon>
        <taxon>Euteleostomi</taxon>
        <taxon>Mammalia</taxon>
        <taxon>Eutheria</taxon>
        <taxon>Euarchontoglires</taxon>
        <taxon>Glires</taxon>
        <taxon>Rodentia</taxon>
        <taxon>Myomorpha</taxon>
        <taxon>Muroidea</taxon>
        <taxon>Cricetidae</taxon>
        <taxon>Cricetinae</taxon>
        <taxon>Cricetulus</taxon>
    </lineage>
</organism>
<dbReference type="Gene3D" id="1.20.920.10">
    <property type="entry name" value="Bromodomain-like"/>
    <property type="match status" value="1"/>
</dbReference>
<dbReference type="InterPro" id="IPR036427">
    <property type="entry name" value="Bromodomain-like_sf"/>
</dbReference>
<feature type="coiled-coil region" evidence="2">
    <location>
        <begin position="251"/>
        <end position="288"/>
    </location>
</feature>
<dbReference type="CDD" id="cd04369">
    <property type="entry name" value="Bromodomain"/>
    <property type="match status" value="1"/>
</dbReference>
<evidence type="ECO:0000259" key="4">
    <source>
        <dbReference type="SMART" id="SM00297"/>
    </source>
</evidence>
<dbReference type="GeneID" id="100763428"/>
<dbReference type="InterPro" id="IPR056522">
    <property type="entry name" value="KIAA2026_hel"/>
</dbReference>
<reference evidence="5" key="1">
    <citation type="journal article" date="2018" name="Biotechnol. Bioeng.">
        <title>A reference genome of the Chinese hamster based on a hybrid assembly strategy.</title>
        <authorList>
            <person name="Rupp O."/>
            <person name="MacDonald M.L."/>
            <person name="Li S."/>
            <person name="Dhiman H."/>
            <person name="Polson S."/>
            <person name="Griep S."/>
            <person name="Heffner K."/>
            <person name="Hernandez I."/>
            <person name="Brinkrolf K."/>
            <person name="Jadhav V."/>
            <person name="Samoudi M."/>
            <person name="Hao H."/>
            <person name="Kingham B."/>
            <person name="Goesmann A."/>
            <person name="Betenbaugh M.J."/>
            <person name="Lewis N.E."/>
            <person name="Borth N."/>
            <person name="Lee K.H."/>
        </authorList>
    </citation>
    <scope>NUCLEOTIDE SEQUENCE [LARGE SCALE GENOMIC DNA]</scope>
    <source>
        <strain evidence="5">17A/GY</strain>
    </source>
</reference>
<feature type="region of interest" description="Disordered" evidence="3">
    <location>
        <begin position="1791"/>
        <end position="1845"/>
    </location>
</feature>
<evidence type="ECO:0000313" key="5">
    <source>
        <dbReference type="Proteomes" id="UP001108280"/>
    </source>
</evidence>
<evidence type="ECO:0000256" key="2">
    <source>
        <dbReference type="SAM" id="Coils"/>
    </source>
</evidence>
<feature type="region of interest" description="Disordered" evidence="3">
    <location>
        <begin position="108"/>
        <end position="133"/>
    </location>
</feature>
<dbReference type="InterPro" id="IPR001487">
    <property type="entry name" value="Bromodomain"/>
</dbReference>
<dbReference type="CTD" id="158358"/>
<feature type="domain" description="Bromo" evidence="4">
    <location>
        <begin position="75"/>
        <end position="198"/>
    </location>
</feature>
<keyword evidence="1" id="KW-0103">Bromodomain</keyword>
<dbReference type="RefSeq" id="XP_027262222.1">
    <property type="nucleotide sequence ID" value="XM_027406421.2"/>
</dbReference>
<dbReference type="Pfam" id="PF00439">
    <property type="entry name" value="Bromodomain"/>
    <property type="match status" value="1"/>
</dbReference>
<keyword evidence="2" id="KW-0175">Coiled coil</keyword>
<evidence type="ECO:0000256" key="1">
    <source>
        <dbReference type="ARBA" id="ARBA00023117"/>
    </source>
</evidence>
<reference evidence="6" key="3">
    <citation type="submission" date="2025-08" db="UniProtKB">
        <authorList>
            <consortium name="RefSeq"/>
        </authorList>
    </citation>
    <scope>IDENTIFICATION</scope>
    <source>
        <strain evidence="6">17A/GY</strain>
        <tissue evidence="6">Liver</tissue>
    </source>
</reference>
<sequence length="2134" mass="231763">MSGPETPPGEMERAAEEERPPPTAGDGDGNEEEVAAAARASGLDRRRSASSLDDEEEEVAEATVVAGGGCKEQDLTYELQQGYRILGEFLQEKHRGLTAPFLQPLGGVAAGEEDGAEGRRNGGRGSRVLPQQPGQGMCLLKMEEKFSRGQYRGITEFVADFRLMLETCYRLHGVDHWISKQGQKLEMLLEQKLALLSRHLREKTTIAVTSRGYYGLEEEKGTACTSTRRRSTPRSLTGLTSGVFESIMVQVLRQEEQLRAKEEKRLREQEKKEAEEACQKEVEEWERKLLAQAAPACMENMWEIPAIGHFLCLAQQILNLPEIVFYELERCLLMPQCNAFLSKIMTSLLSPPHRRPTLHRRPALPYRTWEAVLRQTVQQWYTAVGQTENPDDCAEKLGLCPQFFKVLGEVNPLEEKPFHELPFYQKVWLLKGLCDFVYETQKEVQDAVLGQPIHECREVILGYDYLENAYVHFPQFCGADVRIYKQRPFQAPEFPVPPIKVKRVPRIKLEKFKCDYVSTSNGDHRCNRESLPSAFKKEQEIDFGPARCPAKMNFDNHDISVEMEVKSNCDIKLHRPCEIEKTDSCKENLEKPRSPGEVTGFGEPLSPGEIRFIENQEKYGEASTIKTEPSPLKENALKSCQIHINGSHIDHQDINCHKVVRDLLLEHSLQNHKKLKLTKMRTKKKKKKKKKLKDVLNENLQRKREGLHSLAFKSYKPEIQNKLLIIKKKGKHKKHKSGKKSVSKKAITKKRKTVAKSPAVPEFQLICTNLDELRELITKIENELKDLENSRKKSDSNVPSISRLPTPSLQHPSQCEAGIVKPIPDYCSRMELYFSYEGKWYHRRQAVKELHSTLVRLLNELLPWEPKLMKAFQRNRSRLKKDYDDFRRQPDHGQFTRELWTTEECEGNPEREPPTAEISKSVDAAEPLDNLEKEHVDSDDMKLSEIGYPLARSKLLKKELSSKDVVKTLPKTLKRQSKQSSYLDDSTKELSPRKKAKLSTNETSVENLEVDMQIDCLNESKHTELPFLESFASKDSVPVSTLQKGTKPIQALLAKNIGNKVTLTNQLPPSTGRSVPAVEKPALSPSETSPIKPALSCLAGTKGPLQMVYKMPCGQWLPVDLHNSSVKIQMQPVVDSKTGEKIMQQVLILPKNFVIQHKEGKAVAKELAAPQQKGAEQCSLVSVPVTSGGTVSTQLPNTVFSKTITPSSNMSARSQPLSPVTSVNNVLASPVKTSQSEAGKVKNAVSSATFPQPITSPTISSTVQPLLPATTLNESTDPGTSLTCFSQQTVDSSEAKQELKTVCIRDSQSILVRTRGGNTGVVKVQTNPEQNSPNSLSSSSAFTFAPQLQAFLVPKSTSSPAFSQGAGMTTTSTPPSFSQTPTCVSISCGFHPSVGKNLKPMLGQPSSSGYVGPIIEKASCMPSSPMKPSISSSSMLPSTTNSSVSVISLSTGNFGQTNTNVIQTSSKAQQVDYFTKSYQVTRSEATTAINGDVLSETPVQKLMLVPSPSVLPSSAPSVNMAPVPTSTSVSTQKVVFINAPVPSGTAASAIVAESLKQTLPPPLNKTYVKTPEQPQIVLIPSTLGAPIKINSSPTVSQIKDVKIGLNIGQAIINPPGNLPAISSVNILQSVMPKEDKSSKGYVSPMSTSGNSVLASSSIVSQNLPSVNESVVSTTRAANMFSGTGTNVPLSSLSVTSSSASSVTRPPVLVSGTDSSSRIMPVLSNRLCTSNLGNTVAISTVKTGHLASSVLISTTQPTVSPKPLTSALQIPVTVALPTPVTTSPKIINTATHSATVPGATHPVSLSKRQSRTSLQFQSPGTSTTVPTNANTNKPQTELSSLSPSPGKIINTSNVTSIPNQLMSPSLVKTTSGNNSTAGGSAIHTGTPPLNITSVAGASFSEPCVQQKIVINTSTPLAPGTQIMMNGARFIVPPQGLGAGSHILLISTNPKYGPPLVLNNAQGLPATPVDNPVQKIIQTSNHSLSGQPLKPSVRNSTKIVNCLGSPSSLSAVYSTPQMVNTPAKVYVPPAPTVPLTSVIKSSPATLLAKTSLVSAISSNNPPLPSSTSVFHLDTSVKKLLVSPEGAILNTINTPASKVSSLSPSLPQVVVSASQNPASVFPAFQSSGSEKPDKAAS</sequence>